<dbReference type="GO" id="GO:0009423">
    <property type="term" value="P:chorismate biosynthetic process"/>
    <property type="evidence" value="ECO:0007669"/>
    <property type="project" value="UniProtKB-UniRule"/>
</dbReference>
<evidence type="ECO:0000256" key="7">
    <source>
        <dbReference type="HAMAP-Rule" id="MF_00210"/>
    </source>
</evidence>
<feature type="coiled-coil region" evidence="8">
    <location>
        <begin position="321"/>
        <end position="348"/>
    </location>
</feature>
<keyword evidence="7" id="KW-0963">Cytoplasm</keyword>
<feature type="binding site" evidence="7">
    <location>
        <position position="73"/>
    </location>
    <ligand>
        <name>phosphoenolpyruvate</name>
        <dbReference type="ChEBI" id="CHEBI:58702"/>
    </ligand>
</feature>
<dbReference type="Gene3D" id="3.65.10.10">
    <property type="entry name" value="Enolpyruvate transferase domain"/>
    <property type="match status" value="2"/>
</dbReference>
<evidence type="ECO:0000256" key="8">
    <source>
        <dbReference type="SAM" id="Coils"/>
    </source>
</evidence>
<gene>
    <name evidence="7" type="primary">aroA</name>
    <name evidence="10" type="ORF">Q764_11660</name>
</gene>
<dbReference type="eggNOG" id="COG0128">
    <property type="taxonomic scope" value="Bacteria"/>
</dbReference>
<comment type="pathway">
    <text evidence="1 7">Metabolic intermediate biosynthesis; chorismate biosynthesis; chorismate from D-erythrose 4-phosphate and phosphoenolpyruvate: step 6/7.</text>
</comment>
<sequence length="414" mass="45605">MHLHLQKSTVKSQPSEVRITGSKSETNRLLLLRALYSTITIANLSNSEDSAVMQKALEAPLENPRAVNVHHAGTAMRFLTAFFALQEGKEVLLTGSSRMKERPIQILVEALQQLGADISYEETEGFPPIKIKGKKLTQSCVSLPAHVSSQYISALLLIAPKLANGLEVTLEGKITSVPYIKMTLALLETIGVETSFEGNRIKVNPKISVRKQQITVESDWSSASYWYSIVALSEIGTQITLSSYKKNSLQGDAVLVEIYRDFGVETLFNENSTITLSKVKICERSTVNLQLNNCPDIAQTIAVTCFGLGIGCDLSGLHTLKIKETDRLEALKNELTKLGAEVAVTDESLHLKPSRSIHENKTVKTYQDHRMAMAFAPLALKVPVAIEDAEVVSKSYPDFWNDLKNNGFQISATE</sequence>
<dbReference type="InterPro" id="IPR036968">
    <property type="entry name" value="Enolpyruvate_Tfrase_sf"/>
</dbReference>
<protein>
    <recommendedName>
        <fullName evidence="7">3-phosphoshikimate 1-carboxyvinyltransferase</fullName>
        <ecNumber evidence="7">2.5.1.19</ecNumber>
    </recommendedName>
    <alternativeName>
        <fullName evidence="7">5-enolpyruvylshikimate-3-phosphate synthase</fullName>
        <shortName evidence="7">EPSP synthase</shortName>
        <shortName evidence="7">EPSPS</shortName>
    </alternativeName>
</protein>
<evidence type="ECO:0000256" key="3">
    <source>
        <dbReference type="ARBA" id="ARBA00022605"/>
    </source>
</evidence>
<feature type="active site" description="Proton acceptor" evidence="7">
    <location>
        <position position="296"/>
    </location>
</feature>
<keyword evidence="3 7" id="KW-0028">Amino-acid biosynthesis</keyword>
<keyword evidence="5 7" id="KW-0057">Aromatic amino acid biosynthesis</keyword>
<evidence type="ECO:0000256" key="4">
    <source>
        <dbReference type="ARBA" id="ARBA00022679"/>
    </source>
</evidence>
<evidence type="ECO:0000256" key="2">
    <source>
        <dbReference type="ARBA" id="ARBA00009948"/>
    </source>
</evidence>
<keyword evidence="4 7" id="KW-0808">Transferase</keyword>
<feature type="binding site" evidence="7">
    <location>
        <position position="370"/>
    </location>
    <ligand>
        <name>phosphoenolpyruvate</name>
        <dbReference type="ChEBI" id="CHEBI:58702"/>
    </ligand>
</feature>
<evidence type="ECO:0000313" key="11">
    <source>
        <dbReference type="Proteomes" id="UP000030121"/>
    </source>
</evidence>
<dbReference type="AlphaFoldDB" id="A0A0A2M7N7"/>
<comment type="catalytic activity">
    <reaction evidence="6">
        <text>3-phosphoshikimate + phosphoenolpyruvate = 5-O-(1-carboxyvinyl)-3-phosphoshikimate + phosphate</text>
        <dbReference type="Rhea" id="RHEA:21256"/>
        <dbReference type="ChEBI" id="CHEBI:43474"/>
        <dbReference type="ChEBI" id="CHEBI:57701"/>
        <dbReference type="ChEBI" id="CHEBI:58702"/>
        <dbReference type="ChEBI" id="CHEBI:145989"/>
        <dbReference type="EC" id="2.5.1.19"/>
    </reaction>
    <physiologicalReaction direction="left-to-right" evidence="6">
        <dbReference type="Rhea" id="RHEA:21257"/>
    </physiologicalReaction>
</comment>
<dbReference type="Pfam" id="PF00275">
    <property type="entry name" value="EPSP_synthase"/>
    <property type="match status" value="1"/>
</dbReference>
<dbReference type="Proteomes" id="UP000030121">
    <property type="component" value="Unassembled WGS sequence"/>
</dbReference>
<feature type="binding site" evidence="7">
    <location>
        <position position="23"/>
    </location>
    <ligand>
        <name>3-phosphoshikimate</name>
        <dbReference type="ChEBI" id="CHEBI:145989"/>
    </ligand>
</feature>
<dbReference type="GO" id="GO:0008652">
    <property type="term" value="P:amino acid biosynthetic process"/>
    <property type="evidence" value="ECO:0007669"/>
    <property type="project" value="UniProtKB-KW"/>
</dbReference>
<proteinExistence type="inferred from homology"/>
<dbReference type="GO" id="GO:0005737">
    <property type="term" value="C:cytoplasm"/>
    <property type="evidence" value="ECO:0007669"/>
    <property type="project" value="UniProtKB-SubCell"/>
</dbReference>
<dbReference type="InterPro" id="IPR006264">
    <property type="entry name" value="EPSP_synthase"/>
</dbReference>
<dbReference type="PANTHER" id="PTHR21090">
    <property type="entry name" value="AROM/DEHYDROQUINATE SYNTHASE"/>
    <property type="match status" value="1"/>
</dbReference>
<comment type="similarity">
    <text evidence="2 7">Belongs to the EPSP synthase family.</text>
</comment>
<evidence type="ECO:0000259" key="9">
    <source>
        <dbReference type="Pfam" id="PF00275"/>
    </source>
</evidence>
<keyword evidence="8" id="KW-0175">Coiled coil</keyword>
<name>A0A0A2M7N7_9FLAO</name>
<feature type="domain" description="Enolpyruvate transferase" evidence="9">
    <location>
        <begin position="66"/>
        <end position="403"/>
    </location>
</feature>
<dbReference type="InterPro" id="IPR013792">
    <property type="entry name" value="RNA3'P_cycl/enolpyr_Trfase_a/b"/>
</dbReference>
<comment type="caution">
    <text evidence="10">The sequence shown here is derived from an EMBL/GenBank/DDBJ whole genome shotgun (WGS) entry which is preliminary data.</text>
</comment>
<feature type="binding site" evidence="7">
    <location>
        <position position="24"/>
    </location>
    <ligand>
        <name>3-phosphoshikimate</name>
        <dbReference type="ChEBI" id="CHEBI:145989"/>
    </ligand>
</feature>
<organism evidence="10 11">
    <name type="scientific">Flavobacterium suncheonense GH29-5 = DSM 17707</name>
    <dbReference type="NCBI Taxonomy" id="1121899"/>
    <lineage>
        <taxon>Bacteria</taxon>
        <taxon>Pseudomonadati</taxon>
        <taxon>Bacteroidota</taxon>
        <taxon>Flavobacteriia</taxon>
        <taxon>Flavobacteriales</taxon>
        <taxon>Flavobacteriaceae</taxon>
        <taxon>Flavobacterium</taxon>
    </lineage>
</organism>
<dbReference type="InterPro" id="IPR001986">
    <property type="entry name" value="Enolpyruvate_Tfrase_dom"/>
</dbReference>
<dbReference type="OrthoDB" id="9809920at2"/>
<comment type="subcellular location">
    <subcellularLocation>
        <location evidence="7">Cytoplasm</location>
    </subcellularLocation>
</comment>
<comment type="function">
    <text evidence="7">Catalyzes the transfer of the enolpyruvyl moiety of phosphoenolpyruvate (PEP) to the 5-hydroxyl of shikimate-3-phosphate (S3P) to produce enolpyruvyl shikimate-3-phosphate and inorganic phosphate.</text>
</comment>
<evidence type="ECO:0000256" key="6">
    <source>
        <dbReference type="ARBA" id="ARBA00044633"/>
    </source>
</evidence>
<comment type="subunit">
    <text evidence="7">Monomer.</text>
</comment>
<feature type="binding site" evidence="7">
    <location>
        <position position="150"/>
    </location>
    <ligand>
        <name>3-phosphoshikimate</name>
        <dbReference type="ChEBI" id="CHEBI:145989"/>
    </ligand>
</feature>
<reference evidence="10 11" key="1">
    <citation type="submission" date="2013-09" db="EMBL/GenBank/DDBJ databases">
        <authorList>
            <person name="Zeng Z."/>
            <person name="Chen C."/>
        </authorList>
    </citation>
    <scope>NUCLEOTIDE SEQUENCE [LARGE SCALE GENOMIC DNA]</scope>
    <source>
        <strain evidence="10 11">GH29-5</strain>
    </source>
</reference>
<comment type="caution">
    <text evidence="7">Lacks conserved residue(s) required for the propagation of feature annotation.</text>
</comment>
<dbReference type="PIRSF" id="PIRSF000505">
    <property type="entry name" value="EPSPS"/>
    <property type="match status" value="1"/>
</dbReference>
<dbReference type="UniPathway" id="UPA00053">
    <property type="reaction ID" value="UER00089"/>
</dbReference>
<dbReference type="EMBL" id="JRLW01000016">
    <property type="protein sequence ID" value="KGO88284.1"/>
    <property type="molecule type" value="Genomic_DNA"/>
</dbReference>
<feature type="binding site" evidence="7">
    <location>
        <position position="150"/>
    </location>
    <ligand>
        <name>phosphoenolpyruvate</name>
        <dbReference type="ChEBI" id="CHEBI:58702"/>
    </ligand>
</feature>
<dbReference type="HAMAP" id="MF_00210">
    <property type="entry name" value="EPSP_synth"/>
    <property type="match status" value="1"/>
</dbReference>
<dbReference type="NCBIfam" id="TIGR01356">
    <property type="entry name" value="aroA"/>
    <property type="match status" value="1"/>
</dbReference>
<feature type="binding site" evidence="7">
    <location>
        <position position="323"/>
    </location>
    <ligand>
        <name>3-phosphoshikimate</name>
        <dbReference type="ChEBI" id="CHEBI:145989"/>
    </ligand>
</feature>
<feature type="binding site" evidence="7">
    <location>
        <position position="149"/>
    </location>
    <ligand>
        <name>3-phosphoshikimate</name>
        <dbReference type="ChEBI" id="CHEBI:145989"/>
    </ligand>
</feature>
<dbReference type="RefSeq" id="WP_026980764.1">
    <property type="nucleotide sequence ID" value="NZ_AUCZ01000014.1"/>
</dbReference>
<feature type="binding site" evidence="7">
    <location>
        <position position="296"/>
    </location>
    <ligand>
        <name>3-phosphoshikimate</name>
        <dbReference type="ChEBI" id="CHEBI:145989"/>
    </ligand>
</feature>
<dbReference type="PROSITE" id="PS00885">
    <property type="entry name" value="EPSP_SYNTHASE_2"/>
    <property type="match status" value="1"/>
</dbReference>
<evidence type="ECO:0000256" key="1">
    <source>
        <dbReference type="ARBA" id="ARBA00004811"/>
    </source>
</evidence>
<evidence type="ECO:0000313" key="10">
    <source>
        <dbReference type="EMBL" id="KGO88284.1"/>
    </source>
</evidence>
<feature type="binding site" evidence="7">
    <location>
        <position position="102"/>
    </location>
    <ligand>
        <name>phosphoenolpyruvate</name>
        <dbReference type="ChEBI" id="CHEBI:58702"/>
    </ligand>
</feature>
<dbReference type="SUPFAM" id="SSF55205">
    <property type="entry name" value="EPT/RTPC-like"/>
    <property type="match status" value="1"/>
</dbReference>
<feature type="binding site" evidence="7">
    <location>
        <position position="23"/>
    </location>
    <ligand>
        <name>phosphoenolpyruvate</name>
        <dbReference type="ChEBI" id="CHEBI:58702"/>
    </ligand>
</feature>
<dbReference type="GO" id="GO:0009073">
    <property type="term" value="P:aromatic amino acid family biosynthetic process"/>
    <property type="evidence" value="ECO:0007669"/>
    <property type="project" value="UniProtKB-KW"/>
</dbReference>
<dbReference type="EC" id="2.5.1.19" evidence="7"/>
<evidence type="ECO:0000256" key="5">
    <source>
        <dbReference type="ARBA" id="ARBA00023141"/>
    </source>
</evidence>
<feature type="binding site" evidence="7">
    <location>
        <position position="176"/>
    </location>
    <ligand>
        <name>3-phosphoshikimate</name>
        <dbReference type="ChEBI" id="CHEBI:145989"/>
    </ligand>
</feature>
<feature type="binding site" evidence="7">
    <location>
        <position position="148"/>
    </location>
    <ligand>
        <name>3-phosphoshikimate</name>
        <dbReference type="ChEBI" id="CHEBI:145989"/>
    </ligand>
</feature>
<keyword evidence="11" id="KW-1185">Reference proteome</keyword>
<accession>A0A0A2M7N7</accession>
<dbReference type="GO" id="GO:0003866">
    <property type="term" value="F:3-phosphoshikimate 1-carboxyvinyltransferase activity"/>
    <property type="evidence" value="ECO:0007669"/>
    <property type="project" value="UniProtKB-UniRule"/>
</dbReference>
<dbReference type="InterPro" id="IPR023193">
    <property type="entry name" value="EPSP_synthase_CS"/>
</dbReference>
<feature type="binding site" evidence="7">
    <location>
        <position position="327"/>
    </location>
    <ligand>
        <name>phosphoenolpyruvate</name>
        <dbReference type="ChEBI" id="CHEBI:58702"/>
    </ligand>
</feature>
<dbReference type="PANTHER" id="PTHR21090:SF5">
    <property type="entry name" value="PENTAFUNCTIONAL AROM POLYPEPTIDE"/>
    <property type="match status" value="1"/>
</dbReference>
<feature type="binding site" evidence="7">
    <location>
        <position position="394"/>
    </location>
    <ligand>
        <name>phosphoenolpyruvate</name>
        <dbReference type="ChEBI" id="CHEBI:58702"/>
    </ligand>
</feature>
<dbReference type="STRING" id="1121899.GCA_000430025_02457"/>
<feature type="binding site" evidence="7">
    <location>
        <position position="28"/>
    </location>
    <ligand>
        <name>3-phosphoshikimate</name>
        <dbReference type="ChEBI" id="CHEBI:145989"/>
    </ligand>
</feature>
<dbReference type="CDD" id="cd01556">
    <property type="entry name" value="EPSP_synthase"/>
    <property type="match status" value="1"/>
</dbReference>